<protein>
    <submittedName>
        <fullName evidence="1">11691_t:CDS:1</fullName>
    </submittedName>
</protein>
<reference evidence="1" key="1">
    <citation type="submission" date="2021-06" db="EMBL/GenBank/DDBJ databases">
        <authorList>
            <person name="Kallberg Y."/>
            <person name="Tangrot J."/>
            <person name="Rosling A."/>
        </authorList>
    </citation>
    <scope>NUCLEOTIDE SEQUENCE</scope>
    <source>
        <strain evidence="1">AU212A</strain>
    </source>
</reference>
<keyword evidence="2" id="KW-1185">Reference proteome</keyword>
<accession>A0ACA9M2U7</accession>
<evidence type="ECO:0000313" key="2">
    <source>
        <dbReference type="Proteomes" id="UP000789860"/>
    </source>
</evidence>
<dbReference type="EMBL" id="CAJVPM010009445">
    <property type="protein sequence ID" value="CAG8564177.1"/>
    <property type="molecule type" value="Genomic_DNA"/>
</dbReference>
<proteinExistence type="predicted"/>
<organism evidence="1 2">
    <name type="scientific">Scutellospora calospora</name>
    <dbReference type="NCBI Taxonomy" id="85575"/>
    <lineage>
        <taxon>Eukaryota</taxon>
        <taxon>Fungi</taxon>
        <taxon>Fungi incertae sedis</taxon>
        <taxon>Mucoromycota</taxon>
        <taxon>Glomeromycotina</taxon>
        <taxon>Glomeromycetes</taxon>
        <taxon>Diversisporales</taxon>
        <taxon>Gigasporaceae</taxon>
        <taxon>Scutellospora</taxon>
    </lineage>
</organism>
<evidence type="ECO:0000313" key="1">
    <source>
        <dbReference type="EMBL" id="CAG8564177.1"/>
    </source>
</evidence>
<name>A0ACA9M2U7_9GLOM</name>
<sequence length="395" mass="43322">YESFQMVIYDCELSYLVYSLGGIVSPSNPLYKEGELTFQFVDSGASIIFAHPNYLDVVVEAAENAKIPKSKIFLFGEKEVDGFQPYCSLIGDHEIEPVSYTSEEARTTIAFLCYSSGTTGKPKGVETTHTNIVANVAQITAVDNSRMDDIFMGVLNPIAKNYDISSLRMLISSAAPLSKSMGEKFYNILKIPIKQGYGLTEMSPATHVCKSDNIVAGSVGGLLPNIEAKIISEEGRELGCNESGELCVRGPNVMKGYLNNEEATKASIDEDGFLHTGDIAYVDDNRLPSGTIRLEEILLTHPAVADSAVVGYYSTSDLTEFPTAYVVTQPGYEQTPDLSKNIQQYISDRVAPQKKLRGGVVFIDQIPKSSAGKILRKILRDRLKTEFVYPVDDKL</sequence>
<comment type="caution">
    <text evidence="1">The sequence shown here is derived from an EMBL/GenBank/DDBJ whole genome shotgun (WGS) entry which is preliminary data.</text>
</comment>
<feature type="non-terminal residue" evidence="1">
    <location>
        <position position="1"/>
    </location>
</feature>
<dbReference type="Proteomes" id="UP000789860">
    <property type="component" value="Unassembled WGS sequence"/>
</dbReference>
<gene>
    <name evidence="1" type="ORF">SCALOS_LOCUS5617</name>
</gene>